<keyword evidence="1" id="KW-0285">Flavoprotein</keyword>
<dbReference type="HOGENOM" id="CLU_012260_0_0_1"/>
<dbReference type="NCBIfam" id="TIGR00229">
    <property type="entry name" value="sensory_box"/>
    <property type="match status" value="1"/>
</dbReference>
<dbReference type="PANTHER" id="PTHR47429:SF9">
    <property type="entry name" value="PAS DOMAIN-CONTAINING PROTEIN"/>
    <property type="match status" value="1"/>
</dbReference>
<feature type="region of interest" description="Disordered" evidence="4">
    <location>
        <begin position="788"/>
        <end position="845"/>
    </location>
</feature>
<sequence length="980" mass="107565">MDLERLKQNLRLRSGRLKKTRKATGKPTPAAVQSKVPDARSNSTNFARPSSQPPTAAVYSPIGEEPSLRNWDTNATLPIAGPASPPDHRPDQPRAATRSYPSSDPRESSPARYGRSGIERPQTGDLPEPTKGPPPVHRAMSETDMGAVLNSDASDAVDFDLRPPPPRPKPPSLESLAESLFSPEHLNVLLRHPDYLARFTSFLAKYQPHIQPVLLRFLATQKAIKAVEYANAVAEGLELVPAADDGPSVAAKLDKAFAESNVSAFRLLADTALPAYITYNLVKVASDCLIDEITGRQTPGLGDLVGGLSEIFCLTDPKQEDNPIIYASSEFYRFTGYGPDDVIGRNCRFLQGTKTKRESVSRLRSSIENGHEISETLLNYRRDGRPFINLLMIAPLHDDKGNVKYHIGAQVDVTGLAERGRGLDGFERYLVTKEIEKREKELRGNVVDADPARARKSKALTKLRELSETFDLEESAVVRSHSRSASSTREDDEYSTGSSRRAPRRLIADPDSSSHEDEEDQGSQEDGTWKLGEFGQFGSSGKLPGVYDSYMLIRPAPSLRIVFVSPKLRRRLGDIIQHPFLSHVAAPSRTLAGLKESFGTGVPVSAKIHFMRNRGERRDGTKISADKKPDEAGQSRVCWISATPLLGSDDNIGVWMVVIVDKMKVLTTRRRENGLETNENQNSVSANTGLPTKIDVPPYESLGQQQSPREDKTSDQDGRPGDTPIKPTRLDQSADYRNTVRSPSPPRKNGFVDKDGPRQTDYDESQQVLDLQSGLASQANAEQESDFVPVNTNHSDHGFDSPAVSNDGSDGQMEQAYESNEPQPGHTGADSDGEPDAPTTLEVDSAIDNSLAAVKASVARLALETPYSHDMHDEADPFHGFSDNEDTPRRPQHLTRFDSRSDSPSRPGTSAMESSSTRSNGKHYMDYLLHPGSRASSEYNRPLSGSGLMSSMYHPDDIDYGDEGDDSNEAQCVRTPYSVD</sequence>
<feature type="compositionally biased region" description="Low complexity" evidence="4">
    <location>
        <begin position="477"/>
        <end position="487"/>
    </location>
</feature>
<name>W9XNK2_9EURO</name>
<dbReference type="STRING" id="1182541.W9XNK2"/>
<evidence type="ECO:0000313" key="8">
    <source>
        <dbReference type="Proteomes" id="UP000019484"/>
    </source>
</evidence>
<feature type="region of interest" description="Disordered" evidence="4">
    <location>
        <begin position="477"/>
        <end position="534"/>
    </location>
</feature>
<dbReference type="OrthoDB" id="447251at2759"/>
<dbReference type="RefSeq" id="XP_007727253.1">
    <property type="nucleotide sequence ID" value="XM_007729063.1"/>
</dbReference>
<evidence type="ECO:0000313" key="7">
    <source>
        <dbReference type="EMBL" id="EXJ82132.1"/>
    </source>
</evidence>
<feature type="region of interest" description="Disordered" evidence="4">
    <location>
        <begin position="671"/>
        <end position="766"/>
    </location>
</feature>
<feature type="compositionally biased region" description="Basic and acidic residues" evidence="4">
    <location>
        <begin position="750"/>
        <end position="761"/>
    </location>
</feature>
<dbReference type="SUPFAM" id="SSF55785">
    <property type="entry name" value="PYP-like sensor domain (PAS domain)"/>
    <property type="match status" value="1"/>
</dbReference>
<dbReference type="Proteomes" id="UP000019484">
    <property type="component" value="Unassembled WGS sequence"/>
</dbReference>
<dbReference type="eggNOG" id="ENOG502QPPH">
    <property type="taxonomic scope" value="Eukaryota"/>
</dbReference>
<feature type="region of interest" description="Disordered" evidence="4">
    <location>
        <begin position="1"/>
        <end position="140"/>
    </location>
</feature>
<feature type="region of interest" description="Disordered" evidence="4">
    <location>
        <begin position="867"/>
        <end position="980"/>
    </location>
</feature>
<dbReference type="GeneID" id="19163052"/>
<keyword evidence="3" id="KW-0157">Chromophore</keyword>
<comment type="caution">
    <text evidence="7">The sequence shown here is derived from an EMBL/GenBank/DDBJ whole genome shotgun (WGS) entry which is preliminary data.</text>
</comment>
<dbReference type="GO" id="GO:0005634">
    <property type="term" value="C:nucleus"/>
    <property type="evidence" value="ECO:0007669"/>
    <property type="project" value="TreeGrafter"/>
</dbReference>
<dbReference type="EMBL" id="AMWN01000007">
    <property type="protein sequence ID" value="EXJ82132.1"/>
    <property type="molecule type" value="Genomic_DNA"/>
</dbReference>
<feature type="compositionally biased region" description="Basic residues" evidence="4">
    <location>
        <begin position="8"/>
        <end position="24"/>
    </location>
</feature>
<dbReference type="Pfam" id="PF13426">
    <property type="entry name" value="PAS_9"/>
    <property type="match status" value="1"/>
</dbReference>
<accession>W9XNK2</accession>
<proteinExistence type="predicted"/>
<feature type="compositionally biased region" description="Polar residues" evidence="4">
    <location>
        <begin position="40"/>
        <end position="54"/>
    </location>
</feature>
<dbReference type="InterPro" id="IPR000700">
    <property type="entry name" value="PAS-assoc_C"/>
</dbReference>
<feature type="compositionally biased region" description="Polar residues" evidence="4">
    <location>
        <begin position="675"/>
        <end position="690"/>
    </location>
</feature>
<evidence type="ECO:0000256" key="3">
    <source>
        <dbReference type="ARBA" id="ARBA00022991"/>
    </source>
</evidence>
<organism evidence="7 8">
    <name type="scientific">Capronia coronata CBS 617.96</name>
    <dbReference type="NCBI Taxonomy" id="1182541"/>
    <lineage>
        <taxon>Eukaryota</taxon>
        <taxon>Fungi</taxon>
        <taxon>Dikarya</taxon>
        <taxon>Ascomycota</taxon>
        <taxon>Pezizomycotina</taxon>
        <taxon>Eurotiomycetes</taxon>
        <taxon>Chaetothyriomycetidae</taxon>
        <taxon>Chaetothyriales</taxon>
        <taxon>Herpotrichiellaceae</taxon>
        <taxon>Capronia</taxon>
    </lineage>
</organism>
<evidence type="ECO:0000256" key="4">
    <source>
        <dbReference type="SAM" id="MobiDB-lite"/>
    </source>
</evidence>
<dbReference type="InterPro" id="IPR035965">
    <property type="entry name" value="PAS-like_dom_sf"/>
</dbReference>
<evidence type="ECO:0000259" key="5">
    <source>
        <dbReference type="PROSITE" id="PS50112"/>
    </source>
</evidence>
<dbReference type="PROSITE" id="PS50113">
    <property type="entry name" value="PAC"/>
    <property type="match status" value="1"/>
</dbReference>
<feature type="region of interest" description="Disordered" evidence="4">
    <location>
        <begin position="156"/>
        <end position="175"/>
    </location>
</feature>
<feature type="compositionally biased region" description="Basic and acidic residues" evidence="4">
    <location>
        <begin position="708"/>
        <end position="720"/>
    </location>
</feature>
<evidence type="ECO:0000256" key="1">
    <source>
        <dbReference type="ARBA" id="ARBA00022630"/>
    </source>
</evidence>
<dbReference type="AlphaFoldDB" id="W9XNK2"/>
<dbReference type="PANTHER" id="PTHR47429">
    <property type="entry name" value="PROTEIN TWIN LOV 1"/>
    <property type="match status" value="1"/>
</dbReference>
<feature type="compositionally biased region" description="Acidic residues" evidence="4">
    <location>
        <begin position="958"/>
        <end position="968"/>
    </location>
</feature>
<dbReference type="CDD" id="cd00130">
    <property type="entry name" value="PAS"/>
    <property type="match status" value="1"/>
</dbReference>
<evidence type="ECO:0000259" key="6">
    <source>
        <dbReference type="PROSITE" id="PS50113"/>
    </source>
</evidence>
<keyword evidence="8" id="KW-1185">Reference proteome</keyword>
<dbReference type="InterPro" id="IPR000014">
    <property type="entry name" value="PAS"/>
</dbReference>
<evidence type="ECO:0000256" key="2">
    <source>
        <dbReference type="ARBA" id="ARBA00022643"/>
    </source>
</evidence>
<feature type="domain" description="PAS" evidence="5">
    <location>
        <begin position="319"/>
        <end position="370"/>
    </location>
</feature>
<dbReference type="PROSITE" id="PS50112">
    <property type="entry name" value="PAS"/>
    <property type="match status" value="1"/>
</dbReference>
<keyword evidence="2" id="KW-0288">FMN</keyword>
<dbReference type="Gene3D" id="3.30.450.20">
    <property type="entry name" value="PAS domain"/>
    <property type="match status" value="1"/>
</dbReference>
<feature type="compositionally biased region" description="Basic and acidic residues" evidence="4">
    <location>
        <begin position="506"/>
        <end position="515"/>
    </location>
</feature>
<feature type="domain" description="PAC" evidence="6">
    <location>
        <begin position="371"/>
        <end position="425"/>
    </location>
</feature>
<protein>
    <recommendedName>
        <fullName evidence="9">PAC domain-containing protein</fullName>
    </recommendedName>
</protein>
<feature type="compositionally biased region" description="Pro residues" evidence="4">
    <location>
        <begin position="162"/>
        <end position="171"/>
    </location>
</feature>
<feature type="compositionally biased region" description="Basic and acidic residues" evidence="4">
    <location>
        <begin position="867"/>
        <end position="877"/>
    </location>
</feature>
<evidence type="ECO:0008006" key="9">
    <source>
        <dbReference type="Google" id="ProtNLM"/>
    </source>
</evidence>
<reference evidence="7 8" key="1">
    <citation type="submission" date="2013-03" db="EMBL/GenBank/DDBJ databases">
        <title>The Genome Sequence of Capronia coronata CBS 617.96.</title>
        <authorList>
            <consortium name="The Broad Institute Genomics Platform"/>
            <person name="Cuomo C."/>
            <person name="de Hoog S."/>
            <person name="Gorbushina A."/>
            <person name="Walker B."/>
            <person name="Young S.K."/>
            <person name="Zeng Q."/>
            <person name="Gargeya S."/>
            <person name="Fitzgerald M."/>
            <person name="Haas B."/>
            <person name="Abouelleil A."/>
            <person name="Allen A.W."/>
            <person name="Alvarado L."/>
            <person name="Arachchi H.M."/>
            <person name="Berlin A.M."/>
            <person name="Chapman S.B."/>
            <person name="Gainer-Dewar J."/>
            <person name="Goldberg J."/>
            <person name="Griggs A."/>
            <person name="Gujja S."/>
            <person name="Hansen M."/>
            <person name="Howarth C."/>
            <person name="Imamovic A."/>
            <person name="Ireland A."/>
            <person name="Larimer J."/>
            <person name="McCowan C."/>
            <person name="Murphy C."/>
            <person name="Pearson M."/>
            <person name="Poon T.W."/>
            <person name="Priest M."/>
            <person name="Roberts A."/>
            <person name="Saif S."/>
            <person name="Shea T."/>
            <person name="Sisk P."/>
            <person name="Sykes S."/>
            <person name="Wortman J."/>
            <person name="Nusbaum C."/>
            <person name="Birren B."/>
        </authorList>
    </citation>
    <scope>NUCLEOTIDE SEQUENCE [LARGE SCALE GENOMIC DNA]</scope>
    <source>
        <strain evidence="7 8">CBS 617.96</strain>
    </source>
</reference>
<gene>
    <name evidence="7" type="ORF">A1O1_08201</name>
</gene>